<protein>
    <submittedName>
        <fullName evidence="1">Uncharacterized protein</fullName>
    </submittedName>
</protein>
<evidence type="ECO:0000313" key="1">
    <source>
        <dbReference type="EMBL" id="KAL0115085.1"/>
    </source>
</evidence>
<sequence>MDRWCYSPGRCYSTGGPWSFCSHLHSIYLEKKRKKKTNYYYTCLIKKFSKENSRLNLYKKKRNILLKNRQSIIKSKRSTRFE</sequence>
<gene>
    <name evidence="1" type="ORF">PUN28_010578</name>
</gene>
<keyword evidence="2" id="KW-1185">Reference proteome</keyword>
<comment type="caution">
    <text evidence="1">The sequence shown here is derived from an EMBL/GenBank/DDBJ whole genome shotgun (WGS) entry which is preliminary data.</text>
</comment>
<dbReference type="EMBL" id="JADYXP020000010">
    <property type="protein sequence ID" value="KAL0115085.1"/>
    <property type="molecule type" value="Genomic_DNA"/>
</dbReference>
<name>A0AAW2FIL8_9HYME</name>
<proteinExistence type="predicted"/>
<organism evidence="1 2">
    <name type="scientific">Cardiocondyla obscurior</name>
    <dbReference type="NCBI Taxonomy" id="286306"/>
    <lineage>
        <taxon>Eukaryota</taxon>
        <taxon>Metazoa</taxon>
        <taxon>Ecdysozoa</taxon>
        <taxon>Arthropoda</taxon>
        <taxon>Hexapoda</taxon>
        <taxon>Insecta</taxon>
        <taxon>Pterygota</taxon>
        <taxon>Neoptera</taxon>
        <taxon>Endopterygota</taxon>
        <taxon>Hymenoptera</taxon>
        <taxon>Apocrita</taxon>
        <taxon>Aculeata</taxon>
        <taxon>Formicoidea</taxon>
        <taxon>Formicidae</taxon>
        <taxon>Myrmicinae</taxon>
        <taxon>Cardiocondyla</taxon>
    </lineage>
</organism>
<evidence type="ECO:0000313" key="2">
    <source>
        <dbReference type="Proteomes" id="UP001430953"/>
    </source>
</evidence>
<accession>A0AAW2FIL8</accession>
<dbReference type="Proteomes" id="UP001430953">
    <property type="component" value="Unassembled WGS sequence"/>
</dbReference>
<reference evidence="1 2" key="1">
    <citation type="submission" date="2023-03" db="EMBL/GenBank/DDBJ databases">
        <title>High recombination rates correlate with genetic variation in Cardiocondyla obscurior ants.</title>
        <authorList>
            <person name="Errbii M."/>
        </authorList>
    </citation>
    <scope>NUCLEOTIDE SEQUENCE [LARGE SCALE GENOMIC DNA]</scope>
    <source>
        <strain evidence="1">Alpha-2009</strain>
        <tissue evidence="1">Whole body</tissue>
    </source>
</reference>
<dbReference type="AlphaFoldDB" id="A0AAW2FIL8"/>